<keyword evidence="2" id="KW-0521">NADP</keyword>
<protein>
    <submittedName>
        <fullName evidence="8">Oxidoreductase, aldo/keto reductase family protein</fullName>
    </submittedName>
    <submittedName>
        <fullName evidence="9">Putative 2,5-diketo-D-gluconic acid reductase</fullName>
        <ecNumber evidence="9">1.1.1.188</ecNumber>
    </submittedName>
</protein>
<dbReference type="Proteomes" id="UP000029074">
    <property type="component" value="Unassembled WGS sequence"/>
</dbReference>
<evidence type="ECO:0000256" key="5">
    <source>
        <dbReference type="PIRSR" id="PIRSR000097-2"/>
    </source>
</evidence>
<dbReference type="Pfam" id="PF00248">
    <property type="entry name" value="Aldo_ket_red"/>
    <property type="match status" value="1"/>
</dbReference>
<dbReference type="PANTHER" id="PTHR43827:SF3">
    <property type="entry name" value="NADP-DEPENDENT OXIDOREDUCTASE DOMAIN-CONTAINING PROTEIN"/>
    <property type="match status" value="1"/>
</dbReference>
<evidence type="ECO:0000259" key="7">
    <source>
        <dbReference type="Pfam" id="PF00248"/>
    </source>
</evidence>
<sequence>MDVVSTSAVSAGNDAAGNDAASNVASEYVAAGLTDEGTVKALPVIPTITLNDGNTIPQIGLGVLRIDDEGVVPVVESALDLGYRHIDGAAGYNNEAGVGRALAQAGWNGDAQSPAIQQLAQETGADAQTLAQQRRQNLWVTTKLKDSEQGYDSTLAAFDRQLALLQLEYVDMYMIHWPTPFNWRSGETWRAMQELRDQGRVRTLGVCNFMPSDLERLHDETGEWPAVNQIELHPTWQQREVVRFCKDHNIAVEAYSPMARGADLQAGDGVIERIAAAHNVSPAQVILRWHIENGTIIIPKSVHASRQAENLDLFNFSLTPEEYSAIDELDGPTRAGHDPATFSYA</sequence>
<proteinExistence type="inferred from homology"/>
<evidence type="ECO:0000256" key="4">
    <source>
        <dbReference type="PIRSR" id="PIRSR000097-1"/>
    </source>
</evidence>
<dbReference type="PROSITE" id="PS00798">
    <property type="entry name" value="ALDOKETO_REDUCTASE_1"/>
    <property type="match status" value="1"/>
</dbReference>
<dbReference type="Gene3D" id="3.20.20.100">
    <property type="entry name" value="NADP-dependent oxidoreductase domain"/>
    <property type="match status" value="1"/>
</dbReference>
<dbReference type="RefSeq" id="WP_006295748.1">
    <property type="nucleotide sequence ID" value="NZ_ABXB03000005.1"/>
</dbReference>
<dbReference type="InterPro" id="IPR018170">
    <property type="entry name" value="Aldo/ket_reductase_CS"/>
</dbReference>
<dbReference type="STRING" id="561180.BIFGAL_04276"/>
<dbReference type="InterPro" id="IPR036812">
    <property type="entry name" value="NAD(P)_OxRdtase_dom_sf"/>
</dbReference>
<dbReference type="InterPro" id="IPR020471">
    <property type="entry name" value="AKR"/>
</dbReference>
<dbReference type="FunFam" id="3.20.20.100:FF:000002">
    <property type="entry name" value="2,5-diketo-D-gluconic acid reductase A"/>
    <property type="match status" value="1"/>
</dbReference>
<evidence type="ECO:0000256" key="3">
    <source>
        <dbReference type="ARBA" id="ARBA00023002"/>
    </source>
</evidence>
<feature type="active site" description="Proton donor" evidence="4">
    <location>
        <position position="92"/>
    </location>
</feature>
<dbReference type="EMBL" id="ABXB03000005">
    <property type="protein sequence ID" value="EFA22181.1"/>
    <property type="molecule type" value="Genomic_DNA"/>
</dbReference>
<reference evidence="9 11" key="2">
    <citation type="submission" date="2014-03" db="EMBL/GenBank/DDBJ databases">
        <title>Genomics of Bifidobacteria.</title>
        <authorList>
            <person name="Ventura M."/>
            <person name="Milani C."/>
            <person name="Lugli G.A."/>
        </authorList>
    </citation>
    <scope>NUCLEOTIDE SEQUENCE [LARGE SCALE GENOMIC DNA]</scope>
    <source>
        <strain evidence="9 11">LMG 11596</strain>
    </source>
</reference>
<dbReference type="PROSITE" id="PS00062">
    <property type="entry name" value="ALDOKETO_REDUCTASE_2"/>
    <property type="match status" value="1"/>
</dbReference>
<evidence type="ECO:0000313" key="9">
    <source>
        <dbReference type="EMBL" id="KFI59079.1"/>
    </source>
</evidence>
<comment type="caution">
    <text evidence="8">The sequence shown here is derived from an EMBL/GenBank/DDBJ whole genome shotgun (WGS) entry which is preliminary data.</text>
</comment>
<dbReference type="eggNOG" id="COG0656">
    <property type="taxonomic scope" value="Bacteria"/>
</dbReference>
<evidence type="ECO:0000313" key="8">
    <source>
        <dbReference type="EMBL" id="EFA22181.1"/>
    </source>
</evidence>
<dbReference type="PIRSF" id="PIRSF000097">
    <property type="entry name" value="AKR"/>
    <property type="match status" value="1"/>
</dbReference>
<feature type="site" description="Lowers pKa of active site Tyr" evidence="6">
    <location>
        <position position="143"/>
    </location>
</feature>
<dbReference type="InterPro" id="IPR023210">
    <property type="entry name" value="NADP_OxRdtase_dom"/>
</dbReference>
<keyword evidence="3 9" id="KW-0560">Oxidoreductase</keyword>
<name>D1NWM2_9BIFI</name>
<dbReference type="PRINTS" id="PR00069">
    <property type="entry name" value="ALDKETRDTASE"/>
</dbReference>
<dbReference type="OrthoDB" id="9804790at2"/>
<dbReference type="EMBL" id="JGYW01000004">
    <property type="protein sequence ID" value="KFI59079.1"/>
    <property type="molecule type" value="Genomic_DNA"/>
</dbReference>
<dbReference type="EC" id="1.1.1.188" evidence="9"/>
<evidence type="ECO:0000313" key="10">
    <source>
        <dbReference type="Proteomes" id="UP000003656"/>
    </source>
</evidence>
<feature type="domain" description="NADP-dependent oxidoreductase" evidence="7">
    <location>
        <begin position="64"/>
        <end position="330"/>
    </location>
</feature>
<dbReference type="SUPFAM" id="SSF51430">
    <property type="entry name" value="NAD(P)-linked oxidoreductase"/>
    <property type="match status" value="1"/>
</dbReference>
<dbReference type="GO" id="GO:0047017">
    <property type="term" value="F:prostaglandin F synthase activity"/>
    <property type="evidence" value="ECO:0007669"/>
    <property type="project" value="UniProtKB-EC"/>
</dbReference>
<accession>D1NWM2</accession>
<evidence type="ECO:0000256" key="6">
    <source>
        <dbReference type="PIRSR" id="PIRSR000097-3"/>
    </source>
</evidence>
<feature type="binding site" evidence="5">
    <location>
        <position position="176"/>
    </location>
    <ligand>
        <name>substrate</name>
    </ligand>
</feature>
<dbReference type="Proteomes" id="UP000003656">
    <property type="component" value="Unassembled WGS sequence"/>
</dbReference>
<keyword evidence="11" id="KW-1185">Reference proteome</keyword>
<dbReference type="PANTHER" id="PTHR43827">
    <property type="entry name" value="2,5-DIKETO-D-GLUCONIC ACID REDUCTASE"/>
    <property type="match status" value="1"/>
</dbReference>
<dbReference type="AlphaFoldDB" id="D1NWM2"/>
<evidence type="ECO:0000256" key="1">
    <source>
        <dbReference type="ARBA" id="ARBA00007905"/>
    </source>
</evidence>
<organism evidence="8 10">
    <name type="scientific">Bifidobacterium gallicum DSM 20093 = LMG 11596</name>
    <dbReference type="NCBI Taxonomy" id="561180"/>
    <lineage>
        <taxon>Bacteria</taxon>
        <taxon>Bacillati</taxon>
        <taxon>Actinomycetota</taxon>
        <taxon>Actinomycetes</taxon>
        <taxon>Bifidobacteriales</taxon>
        <taxon>Bifidobacteriaceae</taxon>
        <taxon>Bifidobacterium</taxon>
    </lineage>
</organism>
<reference evidence="8 10" key="1">
    <citation type="submission" date="2009-11" db="EMBL/GenBank/DDBJ databases">
        <authorList>
            <person name="Weinstock G."/>
            <person name="Sodergren E."/>
            <person name="Clifton S."/>
            <person name="Fulton L."/>
            <person name="Fulton B."/>
            <person name="Courtney L."/>
            <person name="Fronick C."/>
            <person name="Harrison M."/>
            <person name="Strong C."/>
            <person name="Farmer C."/>
            <person name="Delahaunty K."/>
            <person name="Markovic C."/>
            <person name="Hall O."/>
            <person name="Minx P."/>
            <person name="Tomlinson C."/>
            <person name="Mitreva M."/>
            <person name="Nelson J."/>
            <person name="Hou S."/>
            <person name="Wollam A."/>
            <person name="Pepin K.H."/>
            <person name="Johnson M."/>
            <person name="Bhonagiri V."/>
            <person name="Nash W.E."/>
            <person name="Warren W."/>
            <person name="Chinwalla A."/>
            <person name="Mardis E.R."/>
            <person name="Wilson R.K."/>
        </authorList>
    </citation>
    <scope>NUCLEOTIDE SEQUENCE [LARGE SCALE GENOMIC DNA]</scope>
    <source>
        <strain evidence="8 10">DSM 20093</strain>
    </source>
</reference>
<evidence type="ECO:0000313" key="11">
    <source>
        <dbReference type="Proteomes" id="UP000029074"/>
    </source>
</evidence>
<evidence type="ECO:0000256" key="2">
    <source>
        <dbReference type="ARBA" id="ARBA00022857"/>
    </source>
</evidence>
<gene>
    <name evidence="9" type="ORF">BGLCM_0663</name>
    <name evidence="8" type="ORF">BIFGAL_04276</name>
</gene>
<comment type="similarity">
    <text evidence="1">Belongs to the aldo/keto reductase family.</text>
</comment>
<dbReference type="PROSITE" id="PS00063">
    <property type="entry name" value="ALDOKETO_REDUCTASE_3"/>
    <property type="match status" value="1"/>
</dbReference>